<dbReference type="JaponicusDB" id="SJAG_04983"/>
<feature type="transmembrane region" description="Helical" evidence="7">
    <location>
        <begin position="359"/>
        <end position="382"/>
    </location>
</feature>
<feature type="transmembrane region" description="Helical" evidence="7">
    <location>
        <begin position="152"/>
        <end position="176"/>
    </location>
</feature>
<dbReference type="EMBL" id="KE651167">
    <property type="protein sequence ID" value="EEB09759.1"/>
    <property type="molecule type" value="Genomic_DNA"/>
</dbReference>
<dbReference type="STRING" id="402676.B6K8A5"/>
<evidence type="ECO:0000256" key="7">
    <source>
        <dbReference type="SAM" id="Phobius"/>
    </source>
</evidence>
<feature type="transmembrane region" description="Helical" evidence="7">
    <location>
        <begin position="419"/>
        <end position="439"/>
    </location>
</feature>
<feature type="transmembrane region" description="Helical" evidence="7">
    <location>
        <begin position="64"/>
        <end position="90"/>
    </location>
</feature>
<feature type="transmembrane region" description="Helical" evidence="7">
    <location>
        <begin position="288"/>
        <end position="305"/>
    </location>
</feature>
<evidence type="ECO:0000259" key="8">
    <source>
        <dbReference type="PROSITE" id="PS50850"/>
    </source>
</evidence>
<evidence type="ECO:0000256" key="4">
    <source>
        <dbReference type="ARBA" id="ARBA00022989"/>
    </source>
</evidence>
<keyword evidence="10" id="KW-1185">Reference proteome</keyword>
<comment type="subcellular location">
    <subcellularLocation>
        <location evidence="1">Membrane</location>
        <topology evidence="1">Multi-pass membrane protein</topology>
    </subcellularLocation>
</comment>
<feature type="transmembrane region" description="Helical" evidence="7">
    <location>
        <begin position="188"/>
        <end position="210"/>
    </location>
</feature>
<feature type="transmembrane region" description="Helical" evidence="7">
    <location>
        <begin position="451"/>
        <end position="476"/>
    </location>
</feature>
<dbReference type="InterPro" id="IPR036259">
    <property type="entry name" value="MFS_trans_sf"/>
</dbReference>
<comment type="similarity">
    <text evidence="2">Belongs to the major facilitator superfamily. TCR/Tet family.</text>
</comment>
<feature type="transmembrane region" description="Helical" evidence="7">
    <location>
        <begin position="216"/>
        <end position="242"/>
    </location>
</feature>
<dbReference type="Gene3D" id="1.20.1720.10">
    <property type="entry name" value="Multidrug resistance protein D"/>
    <property type="match status" value="1"/>
</dbReference>
<dbReference type="SUPFAM" id="SSF103473">
    <property type="entry name" value="MFS general substrate transporter"/>
    <property type="match status" value="1"/>
</dbReference>
<dbReference type="GeneID" id="7047465"/>
<dbReference type="PANTHER" id="PTHR23501:SF102">
    <property type="entry name" value="DRUG TRANSPORTER, PUTATIVE (AFU_ORTHOLOGUE AFUA_3G08530)-RELATED"/>
    <property type="match status" value="1"/>
</dbReference>
<feature type="compositionally biased region" description="Basic and acidic residues" evidence="6">
    <location>
        <begin position="39"/>
        <end position="51"/>
    </location>
</feature>
<dbReference type="InterPro" id="IPR020846">
    <property type="entry name" value="MFS_dom"/>
</dbReference>
<name>B6K8A5_SCHJY</name>
<dbReference type="AlphaFoldDB" id="B6K8A5"/>
<evidence type="ECO:0000256" key="5">
    <source>
        <dbReference type="ARBA" id="ARBA00023136"/>
    </source>
</evidence>
<keyword evidence="5 7" id="KW-0472">Membrane</keyword>
<protein>
    <submittedName>
        <fullName evidence="9">Inner membrane transport protein yieO</fullName>
    </submittedName>
</protein>
<feature type="domain" description="Major facilitator superfamily (MFS) profile" evidence="8">
    <location>
        <begin position="65"/>
        <end position="543"/>
    </location>
</feature>
<feature type="region of interest" description="Disordered" evidence="6">
    <location>
        <begin position="1"/>
        <end position="57"/>
    </location>
</feature>
<keyword evidence="4 7" id="KW-1133">Transmembrane helix</keyword>
<dbReference type="GO" id="GO:0005886">
    <property type="term" value="C:plasma membrane"/>
    <property type="evidence" value="ECO:0000318"/>
    <property type="project" value="GO_Central"/>
</dbReference>
<evidence type="ECO:0000313" key="10">
    <source>
        <dbReference type="Proteomes" id="UP000001744"/>
    </source>
</evidence>
<dbReference type="eggNOG" id="KOG0254">
    <property type="taxonomic scope" value="Eukaryota"/>
</dbReference>
<dbReference type="Pfam" id="PF07690">
    <property type="entry name" value="MFS_1"/>
    <property type="match status" value="1"/>
</dbReference>
<proteinExistence type="inferred from homology"/>
<gene>
    <name evidence="9" type="ORF">SJAG_04983</name>
</gene>
<feature type="transmembrane region" description="Helical" evidence="7">
    <location>
        <begin position="254"/>
        <end position="276"/>
    </location>
</feature>
<dbReference type="VEuPathDB" id="FungiDB:SJAG_04983"/>
<feature type="transmembrane region" description="Helical" evidence="7">
    <location>
        <begin position="326"/>
        <end position="347"/>
    </location>
</feature>
<keyword evidence="3 7" id="KW-0812">Transmembrane</keyword>
<dbReference type="Proteomes" id="UP000001744">
    <property type="component" value="Unassembled WGS sequence"/>
</dbReference>
<dbReference type="RefSeq" id="XP_002176052.1">
    <property type="nucleotide sequence ID" value="XM_002176016.2"/>
</dbReference>
<feature type="transmembrane region" description="Helical" evidence="7">
    <location>
        <begin position="129"/>
        <end position="146"/>
    </location>
</feature>
<dbReference type="OrthoDB" id="10021397at2759"/>
<feature type="transmembrane region" description="Helical" evidence="7">
    <location>
        <begin position="394"/>
        <end position="413"/>
    </location>
</feature>
<evidence type="ECO:0000256" key="1">
    <source>
        <dbReference type="ARBA" id="ARBA00004141"/>
    </source>
</evidence>
<dbReference type="CDD" id="cd17502">
    <property type="entry name" value="MFS_Azr1_MDR_like"/>
    <property type="match status" value="1"/>
</dbReference>
<dbReference type="Gene3D" id="1.20.1250.20">
    <property type="entry name" value="MFS general substrate transporter like domains"/>
    <property type="match status" value="1"/>
</dbReference>
<dbReference type="GO" id="GO:0022857">
    <property type="term" value="F:transmembrane transporter activity"/>
    <property type="evidence" value="ECO:0000318"/>
    <property type="project" value="GO_Central"/>
</dbReference>
<feature type="transmembrane region" description="Helical" evidence="7">
    <location>
        <begin position="102"/>
        <end position="122"/>
    </location>
</feature>
<dbReference type="PROSITE" id="PS50850">
    <property type="entry name" value="MFS"/>
    <property type="match status" value="1"/>
</dbReference>
<dbReference type="GO" id="GO:0055085">
    <property type="term" value="P:transmembrane transport"/>
    <property type="evidence" value="ECO:0000318"/>
    <property type="project" value="GO_Central"/>
</dbReference>
<feature type="transmembrane region" description="Helical" evidence="7">
    <location>
        <begin position="519"/>
        <end position="538"/>
    </location>
</feature>
<sequence>MNMEEFRNCPTSLSDEGKEKQNVEISTNTTLISSDSTADLEKQLSSEKEDVQSGGEIPENNMPVVMVGILMTVFLAALDSTIVTTAIPTIVRDMASDIDYSWIGSSYTLALTAVLPFLGVASDILGRKVVLYSSIFFFLLGSALCGASKSMIMLIVCRAVQGIGGGGITSLCFIVISDITTLANRSFYISFIASVWGIASVVGPLLGGIICQRTTWRWIFFINLPTGGVCVALLVFFLHLPVRPRTTYQQFLKTFDFVGLFTCILGIVLLLLGLSVGSTSNHWSQANVIAYIVVGVVLLIICAFWEATTKRNQILPPFMFNGLSKCALLLTVFLHNYNYMLFAYYLPEFYQNVKGNSPIISGVHIIAPAFLVSTFSFATGMFIKRTKNFMIPMYFGWVFMTAGMGALINIVYTSPVGKIIGLSLIFPVGAGCMFLPPLLASQAATPPQYMAVVTSVVMFVRNVGGSVGIIVGKVIYTQDLTSTYKGNSTLAKLSSDQISALPQTEKTELLTNMGEAYRLNWIVGAVLSGIGLVCLLAVRKFGKKQN</sequence>
<accession>B6K8A5</accession>
<dbReference type="OMA" id="WGRARTI"/>
<dbReference type="PRINTS" id="PR01036">
    <property type="entry name" value="TCRTETB"/>
</dbReference>
<evidence type="ECO:0000256" key="2">
    <source>
        <dbReference type="ARBA" id="ARBA00007520"/>
    </source>
</evidence>
<dbReference type="PANTHER" id="PTHR23501">
    <property type="entry name" value="MAJOR FACILITATOR SUPERFAMILY"/>
    <property type="match status" value="1"/>
</dbReference>
<dbReference type="InterPro" id="IPR011701">
    <property type="entry name" value="MFS"/>
</dbReference>
<feature type="compositionally biased region" description="Polar residues" evidence="6">
    <location>
        <begin position="23"/>
        <end position="37"/>
    </location>
</feature>
<evidence type="ECO:0000256" key="6">
    <source>
        <dbReference type="SAM" id="MobiDB-lite"/>
    </source>
</evidence>
<organism evidence="9 10">
    <name type="scientific">Schizosaccharomyces japonicus (strain yFS275 / FY16936)</name>
    <name type="common">Fission yeast</name>
    <dbReference type="NCBI Taxonomy" id="402676"/>
    <lineage>
        <taxon>Eukaryota</taxon>
        <taxon>Fungi</taxon>
        <taxon>Dikarya</taxon>
        <taxon>Ascomycota</taxon>
        <taxon>Taphrinomycotina</taxon>
        <taxon>Schizosaccharomycetes</taxon>
        <taxon>Schizosaccharomycetales</taxon>
        <taxon>Schizosaccharomycetaceae</taxon>
        <taxon>Schizosaccharomyces</taxon>
    </lineage>
</organism>
<dbReference type="PROSITE" id="PS00216">
    <property type="entry name" value="SUGAR_TRANSPORT_1"/>
    <property type="match status" value="1"/>
</dbReference>
<reference evidence="9 10" key="1">
    <citation type="journal article" date="2011" name="Science">
        <title>Comparative functional genomics of the fission yeasts.</title>
        <authorList>
            <person name="Rhind N."/>
            <person name="Chen Z."/>
            <person name="Yassour M."/>
            <person name="Thompson D.A."/>
            <person name="Haas B.J."/>
            <person name="Habib N."/>
            <person name="Wapinski I."/>
            <person name="Roy S."/>
            <person name="Lin M.F."/>
            <person name="Heiman D.I."/>
            <person name="Young S.K."/>
            <person name="Furuya K."/>
            <person name="Guo Y."/>
            <person name="Pidoux A."/>
            <person name="Chen H.M."/>
            <person name="Robbertse B."/>
            <person name="Goldberg J.M."/>
            <person name="Aoki K."/>
            <person name="Bayne E.H."/>
            <person name="Berlin A.M."/>
            <person name="Desjardins C.A."/>
            <person name="Dobbs E."/>
            <person name="Dukaj L."/>
            <person name="Fan L."/>
            <person name="FitzGerald M.G."/>
            <person name="French C."/>
            <person name="Gujja S."/>
            <person name="Hansen K."/>
            <person name="Keifenheim D."/>
            <person name="Levin J.Z."/>
            <person name="Mosher R.A."/>
            <person name="Mueller C.A."/>
            <person name="Pfiffner J."/>
            <person name="Priest M."/>
            <person name="Russ C."/>
            <person name="Smialowska A."/>
            <person name="Swoboda P."/>
            <person name="Sykes S.M."/>
            <person name="Vaughn M."/>
            <person name="Vengrova S."/>
            <person name="Yoder R."/>
            <person name="Zeng Q."/>
            <person name="Allshire R."/>
            <person name="Baulcombe D."/>
            <person name="Birren B.W."/>
            <person name="Brown W."/>
            <person name="Ekwall K."/>
            <person name="Kellis M."/>
            <person name="Leatherwood J."/>
            <person name="Levin H."/>
            <person name="Margalit H."/>
            <person name="Martienssen R."/>
            <person name="Nieduszynski C.A."/>
            <person name="Spatafora J.W."/>
            <person name="Friedman N."/>
            <person name="Dalgaard J.Z."/>
            <person name="Baumann P."/>
            <person name="Niki H."/>
            <person name="Regev A."/>
            <person name="Nusbaum C."/>
        </authorList>
    </citation>
    <scope>NUCLEOTIDE SEQUENCE [LARGE SCALE GENOMIC DNA]</scope>
    <source>
        <strain evidence="10">yFS275 / FY16936</strain>
    </source>
</reference>
<dbReference type="InterPro" id="IPR005829">
    <property type="entry name" value="Sugar_transporter_CS"/>
</dbReference>
<evidence type="ECO:0000313" key="9">
    <source>
        <dbReference type="EMBL" id="EEB09759.1"/>
    </source>
</evidence>
<dbReference type="HOGENOM" id="CLU_000960_22_0_1"/>
<evidence type="ECO:0000256" key="3">
    <source>
        <dbReference type="ARBA" id="ARBA00022692"/>
    </source>
</evidence>